<dbReference type="EMBL" id="JH930481">
    <property type="protein sequence ID" value="EKM49399.1"/>
    <property type="molecule type" value="Genomic_DNA"/>
</dbReference>
<dbReference type="Proteomes" id="UP000008370">
    <property type="component" value="Unassembled WGS sequence"/>
</dbReference>
<dbReference type="RefSeq" id="XP_007402019.1">
    <property type="nucleotide sequence ID" value="XM_007401957.1"/>
</dbReference>
<dbReference type="InParanoid" id="K5VS63"/>
<reference evidence="1 2" key="1">
    <citation type="journal article" date="2012" name="BMC Genomics">
        <title>Comparative genomics of the white-rot fungi, Phanerochaete carnosa and P. chrysosporium, to elucidate the genetic basis of the distinct wood types they colonize.</title>
        <authorList>
            <person name="Suzuki H."/>
            <person name="MacDonald J."/>
            <person name="Syed K."/>
            <person name="Salamov A."/>
            <person name="Hori C."/>
            <person name="Aerts A."/>
            <person name="Henrissat B."/>
            <person name="Wiebenga A."/>
            <person name="vanKuyk P.A."/>
            <person name="Barry K."/>
            <person name="Lindquist E."/>
            <person name="LaButti K."/>
            <person name="Lapidus A."/>
            <person name="Lucas S."/>
            <person name="Coutinho P."/>
            <person name="Gong Y."/>
            <person name="Samejima M."/>
            <person name="Mahadevan R."/>
            <person name="Abou-Zaid M."/>
            <person name="de Vries R.P."/>
            <person name="Igarashi K."/>
            <person name="Yadav J.S."/>
            <person name="Grigoriev I.V."/>
            <person name="Master E.R."/>
        </authorList>
    </citation>
    <scope>NUCLEOTIDE SEQUENCE [LARGE SCALE GENOMIC DNA]</scope>
    <source>
        <strain evidence="1 2">HHB-10118-sp</strain>
    </source>
</reference>
<sequence length="67" mass="7197">MYSPEYSGLPWRLQLEATLSIYSTSTSPLMPHTPATRNVLELHASSAVPGQLSKLPTASPMPTLQSG</sequence>
<evidence type="ECO:0000313" key="2">
    <source>
        <dbReference type="Proteomes" id="UP000008370"/>
    </source>
</evidence>
<accession>K5VS63</accession>
<name>K5VS63_PHACS</name>
<proteinExistence type="predicted"/>
<organism evidence="1 2">
    <name type="scientific">Phanerochaete carnosa (strain HHB-10118-sp)</name>
    <name type="common">White-rot fungus</name>
    <name type="synonym">Peniophora carnosa</name>
    <dbReference type="NCBI Taxonomy" id="650164"/>
    <lineage>
        <taxon>Eukaryota</taxon>
        <taxon>Fungi</taxon>
        <taxon>Dikarya</taxon>
        <taxon>Basidiomycota</taxon>
        <taxon>Agaricomycotina</taxon>
        <taxon>Agaricomycetes</taxon>
        <taxon>Polyporales</taxon>
        <taxon>Phanerochaetaceae</taxon>
        <taxon>Phanerochaete</taxon>
    </lineage>
</organism>
<evidence type="ECO:0000313" key="1">
    <source>
        <dbReference type="EMBL" id="EKM49399.1"/>
    </source>
</evidence>
<dbReference type="GeneID" id="18911640"/>
<dbReference type="KEGG" id="pco:PHACADRAFT_201657"/>
<keyword evidence="2" id="KW-1185">Reference proteome</keyword>
<protein>
    <submittedName>
        <fullName evidence="1">Uncharacterized protein</fullName>
    </submittedName>
</protein>
<dbReference type="HOGENOM" id="CLU_2813233_0_0_1"/>
<gene>
    <name evidence="1" type="ORF">PHACADRAFT_201657</name>
</gene>
<dbReference type="AlphaFoldDB" id="K5VS63"/>